<keyword evidence="11" id="KW-1185">Reference proteome</keyword>
<feature type="transmembrane region" description="Helical" evidence="8">
    <location>
        <begin position="138"/>
        <end position="159"/>
    </location>
</feature>
<dbReference type="InterPro" id="IPR035906">
    <property type="entry name" value="MetI-like_sf"/>
</dbReference>
<name>A0ABQ5ULM5_9HYPH</name>
<feature type="transmembrane region" description="Helical" evidence="8">
    <location>
        <begin position="286"/>
        <end position="307"/>
    </location>
</feature>
<dbReference type="InterPro" id="IPR000515">
    <property type="entry name" value="MetI-like"/>
</dbReference>
<dbReference type="PANTHER" id="PTHR42929:SF3">
    <property type="entry name" value="PUTRESCINE TRANSPORT SYSTEM PERMEASE PROTEIN POTH"/>
    <property type="match status" value="1"/>
</dbReference>
<dbReference type="SUPFAM" id="SSF161098">
    <property type="entry name" value="MetI-like"/>
    <property type="match status" value="1"/>
</dbReference>
<feature type="domain" description="ABC transmembrane type-1" evidence="9">
    <location>
        <begin position="103"/>
        <end position="307"/>
    </location>
</feature>
<evidence type="ECO:0000256" key="8">
    <source>
        <dbReference type="RuleBase" id="RU363032"/>
    </source>
</evidence>
<dbReference type="Gene3D" id="1.10.3720.10">
    <property type="entry name" value="MetI-like"/>
    <property type="match status" value="1"/>
</dbReference>
<evidence type="ECO:0000256" key="3">
    <source>
        <dbReference type="ARBA" id="ARBA00022448"/>
    </source>
</evidence>
<feature type="transmembrane region" description="Helical" evidence="8">
    <location>
        <begin position="100"/>
        <end position="126"/>
    </location>
</feature>
<dbReference type="PANTHER" id="PTHR42929">
    <property type="entry name" value="INNER MEMBRANE ABC TRANSPORTER PERMEASE PROTEIN YDCU-RELATED-RELATED"/>
    <property type="match status" value="1"/>
</dbReference>
<comment type="similarity">
    <text evidence="2">Belongs to the binding-protein-dependent transport system permease family. CysTW subfamily.</text>
</comment>
<comment type="subcellular location">
    <subcellularLocation>
        <location evidence="1 8">Cell membrane</location>
        <topology evidence="1 8">Multi-pass membrane protein</topology>
    </subcellularLocation>
</comment>
<keyword evidence="4" id="KW-1003">Cell membrane</keyword>
<proteinExistence type="inferred from homology"/>
<evidence type="ECO:0000259" key="9">
    <source>
        <dbReference type="PROSITE" id="PS50928"/>
    </source>
</evidence>
<protein>
    <submittedName>
        <fullName evidence="10">Putrescine ABC transporter permease</fullName>
    </submittedName>
</protein>
<keyword evidence="5 8" id="KW-0812">Transmembrane</keyword>
<dbReference type="Pfam" id="PF00528">
    <property type="entry name" value="BPD_transp_1"/>
    <property type="match status" value="1"/>
</dbReference>
<gene>
    <name evidence="10" type="ORF">GCM10007913_35380</name>
</gene>
<keyword evidence="3 8" id="KW-0813">Transport</keyword>
<evidence type="ECO:0000256" key="6">
    <source>
        <dbReference type="ARBA" id="ARBA00022989"/>
    </source>
</evidence>
<evidence type="ECO:0000256" key="5">
    <source>
        <dbReference type="ARBA" id="ARBA00022692"/>
    </source>
</evidence>
<comment type="caution">
    <text evidence="10">The sequence shown here is derived from an EMBL/GenBank/DDBJ whole genome shotgun (WGS) entry which is preliminary data.</text>
</comment>
<dbReference type="CDD" id="cd06261">
    <property type="entry name" value="TM_PBP2"/>
    <property type="match status" value="1"/>
</dbReference>
<feature type="transmembrane region" description="Helical" evidence="8">
    <location>
        <begin position="34"/>
        <end position="61"/>
    </location>
</feature>
<feature type="transmembrane region" description="Helical" evidence="8">
    <location>
        <begin position="187"/>
        <end position="210"/>
    </location>
</feature>
<accession>A0ABQ5ULM5</accession>
<evidence type="ECO:0000256" key="4">
    <source>
        <dbReference type="ARBA" id="ARBA00022475"/>
    </source>
</evidence>
<evidence type="ECO:0000313" key="11">
    <source>
        <dbReference type="Proteomes" id="UP001161406"/>
    </source>
</evidence>
<dbReference type="EMBL" id="BSNG01000002">
    <property type="protein sequence ID" value="GLQ11606.1"/>
    <property type="molecule type" value="Genomic_DNA"/>
</dbReference>
<evidence type="ECO:0000256" key="1">
    <source>
        <dbReference type="ARBA" id="ARBA00004651"/>
    </source>
</evidence>
<evidence type="ECO:0000313" key="10">
    <source>
        <dbReference type="EMBL" id="GLQ11606.1"/>
    </source>
</evidence>
<sequence>MTTSHEPTIPPPRRLRPWNAVERGLAKVGISGRFLVLVAPVVWMLVFFLIPLFVVFGISLATKQFGRPPYSALLSTEEGTVQLTLHLSNYIRLFSDNLYVAAYLSSIRIAFIATVITLLVGYPMAYAIARAPDQWRNILLMLVVLPFFTSLLLRVYALIGFMRGNGVINQFLGLFGIEPLVMMQTDFAVYVGIVYTYLPFMILPLYTTLVKLDSSLLEASADLGARPVRTFLSITLPLSLPGIIAGSMLVFIPAIGEFVIPSLLGGPDTLMIGRVLWDEFFTAANWPRAAAVAIAMLVVVVVPIMLLQRAQSAVVEK</sequence>
<dbReference type="Proteomes" id="UP001161406">
    <property type="component" value="Unassembled WGS sequence"/>
</dbReference>
<keyword evidence="7 8" id="KW-0472">Membrane</keyword>
<keyword evidence="6 8" id="KW-1133">Transmembrane helix</keyword>
<dbReference type="PROSITE" id="PS50928">
    <property type="entry name" value="ABC_TM1"/>
    <property type="match status" value="1"/>
</dbReference>
<organism evidence="10 11">
    <name type="scientific">Devosia yakushimensis</name>
    <dbReference type="NCBI Taxonomy" id="470028"/>
    <lineage>
        <taxon>Bacteria</taxon>
        <taxon>Pseudomonadati</taxon>
        <taxon>Pseudomonadota</taxon>
        <taxon>Alphaproteobacteria</taxon>
        <taxon>Hyphomicrobiales</taxon>
        <taxon>Devosiaceae</taxon>
        <taxon>Devosia</taxon>
    </lineage>
</organism>
<evidence type="ECO:0000256" key="2">
    <source>
        <dbReference type="ARBA" id="ARBA00007069"/>
    </source>
</evidence>
<evidence type="ECO:0000256" key="7">
    <source>
        <dbReference type="ARBA" id="ARBA00023136"/>
    </source>
</evidence>
<reference evidence="10" key="2">
    <citation type="submission" date="2023-01" db="EMBL/GenBank/DDBJ databases">
        <title>Draft genome sequence of Devosia yakushimensis strain NBRC 103855.</title>
        <authorList>
            <person name="Sun Q."/>
            <person name="Mori K."/>
        </authorList>
    </citation>
    <scope>NUCLEOTIDE SEQUENCE</scope>
    <source>
        <strain evidence="10">NBRC 103855</strain>
    </source>
</reference>
<feature type="transmembrane region" description="Helical" evidence="8">
    <location>
        <begin position="231"/>
        <end position="255"/>
    </location>
</feature>
<reference evidence="10" key="1">
    <citation type="journal article" date="2014" name="Int. J. Syst. Evol. Microbiol.">
        <title>Complete genome of a new Firmicutes species belonging to the dominant human colonic microbiota ('Ruminococcus bicirculans') reveals two chromosomes and a selective capacity to utilize plant glucans.</title>
        <authorList>
            <consortium name="NISC Comparative Sequencing Program"/>
            <person name="Wegmann U."/>
            <person name="Louis P."/>
            <person name="Goesmann A."/>
            <person name="Henrissat B."/>
            <person name="Duncan S.H."/>
            <person name="Flint H.J."/>
        </authorList>
    </citation>
    <scope>NUCLEOTIDE SEQUENCE</scope>
    <source>
        <strain evidence="10">NBRC 103855</strain>
    </source>
</reference>